<proteinExistence type="predicted"/>
<evidence type="ECO:0000313" key="3">
    <source>
        <dbReference type="Proteomes" id="UP001341840"/>
    </source>
</evidence>
<dbReference type="EMBL" id="JASCZI010241902">
    <property type="protein sequence ID" value="MED6208201.1"/>
    <property type="molecule type" value="Genomic_DNA"/>
</dbReference>
<evidence type="ECO:0000313" key="2">
    <source>
        <dbReference type="EMBL" id="MED6208201.1"/>
    </source>
</evidence>
<keyword evidence="3" id="KW-1185">Reference proteome</keyword>
<organism evidence="2 3">
    <name type="scientific">Stylosanthes scabra</name>
    <dbReference type="NCBI Taxonomy" id="79078"/>
    <lineage>
        <taxon>Eukaryota</taxon>
        <taxon>Viridiplantae</taxon>
        <taxon>Streptophyta</taxon>
        <taxon>Embryophyta</taxon>
        <taxon>Tracheophyta</taxon>
        <taxon>Spermatophyta</taxon>
        <taxon>Magnoliopsida</taxon>
        <taxon>eudicotyledons</taxon>
        <taxon>Gunneridae</taxon>
        <taxon>Pentapetalae</taxon>
        <taxon>rosids</taxon>
        <taxon>fabids</taxon>
        <taxon>Fabales</taxon>
        <taxon>Fabaceae</taxon>
        <taxon>Papilionoideae</taxon>
        <taxon>50 kb inversion clade</taxon>
        <taxon>dalbergioids sensu lato</taxon>
        <taxon>Dalbergieae</taxon>
        <taxon>Pterocarpus clade</taxon>
        <taxon>Stylosanthes</taxon>
    </lineage>
</organism>
<comment type="caution">
    <text evidence="2">The sequence shown here is derived from an EMBL/GenBank/DDBJ whole genome shotgun (WGS) entry which is preliminary data.</text>
</comment>
<dbReference type="Proteomes" id="UP001341840">
    <property type="component" value="Unassembled WGS sequence"/>
</dbReference>
<feature type="compositionally biased region" description="Polar residues" evidence="1">
    <location>
        <begin position="173"/>
        <end position="183"/>
    </location>
</feature>
<feature type="region of interest" description="Disordered" evidence="1">
    <location>
        <begin position="148"/>
        <end position="243"/>
    </location>
</feature>
<dbReference type="PANTHER" id="PTHR34835">
    <property type="entry name" value="OS07G0283600 PROTEIN-RELATED"/>
    <property type="match status" value="1"/>
</dbReference>
<name>A0ABU6YE61_9FABA</name>
<feature type="compositionally biased region" description="Polar residues" evidence="1">
    <location>
        <begin position="211"/>
        <end position="224"/>
    </location>
</feature>
<reference evidence="2 3" key="1">
    <citation type="journal article" date="2023" name="Plants (Basel)">
        <title>Bridging the Gap: Combining Genomics and Transcriptomics Approaches to Understand Stylosanthes scabra, an Orphan Legume from the Brazilian Caatinga.</title>
        <authorList>
            <person name="Ferreira-Neto J.R.C."/>
            <person name="da Silva M.D."/>
            <person name="Binneck E."/>
            <person name="de Melo N.F."/>
            <person name="da Silva R.H."/>
            <person name="de Melo A.L.T.M."/>
            <person name="Pandolfi V."/>
            <person name="Bustamante F.O."/>
            <person name="Brasileiro-Vidal A.C."/>
            <person name="Benko-Iseppon A.M."/>
        </authorList>
    </citation>
    <scope>NUCLEOTIDE SEQUENCE [LARGE SCALE GENOMIC DNA]</scope>
    <source>
        <tissue evidence="2">Leaves</tissue>
    </source>
</reference>
<feature type="compositionally biased region" description="Basic and acidic residues" evidence="1">
    <location>
        <begin position="148"/>
        <end position="157"/>
    </location>
</feature>
<sequence>MTVNKLKELVINCSVSTDSQKEDFRGYFILFVMKNFLFPTSGKTTTKAHIPAIIDVRNPNRYNWSRHILNYIKDGIGKFQEKNTEHIDGCMFVLMILYFHSNKHGPIKKCIGKDEPWTKEWTATELKRVSKEEADQLSGLIRKIQEWRKSEREKSSKNDTPNRAPYKRRRVQVKSQTGAQKKNSSNKKVVHADERESSSDSHTSDADWCHQEQQSPPSRANISANFPRVGAPSNNKVHQERQV</sequence>
<protein>
    <submittedName>
        <fullName evidence="2">Uncharacterized protein</fullName>
    </submittedName>
</protein>
<gene>
    <name evidence="2" type="ORF">PIB30_042858</name>
</gene>
<evidence type="ECO:0000256" key="1">
    <source>
        <dbReference type="SAM" id="MobiDB-lite"/>
    </source>
</evidence>
<feature type="compositionally biased region" description="Basic and acidic residues" evidence="1">
    <location>
        <begin position="190"/>
        <end position="210"/>
    </location>
</feature>
<accession>A0ABU6YE61</accession>